<evidence type="ECO:0000313" key="3">
    <source>
        <dbReference type="EMBL" id="TXE15504.1"/>
    </source>
</evidence>
<evidence type="ECO:0000256" key="2">
    <source>
        <dbReference type="SAM" id="Phobius"/>
    </source>
</evidence>
<protein>
    <recommendedName>
        <fullName evidence="5">Cbb3-type cytochrome c oxidase subunit 3</fullName>
    </recommendedName>
</protein>
<feature type="transmembrane region" description="Helical" evidence="2">
    <location>
        <begin position="6"/>
        <end position="25"/>
    </location>
</feature>
<keyword evidence="2" id="KW-0472">Membrane</keyword>
<keyword evidence="2" id="KW-1133">Transmembrane helix</keyword>
<dbReference type="Proteomes" id="UP000321938">
    <property type="component" value="Unassembled WGS sequence"/>
</dbReference>
<accession>A0A5C7B6R1</accession>
<dbReference type="AlphaFoldDB" id="A0A5C7B6R1"/>
<proteinExistence type="predicted"/>
<keyword evidence="2" id="KW-0812">Transmembrane</keyword>
<reference evidence="3 4" key="1">
    <citation type="submission" date="2019-08" db="EMBL/GenBank/DDBJ databases">
        <title>Genome of Psychroserpens burtonensis ACAM 167.</title>
        <authorList>
            <person name="Bowman J.P."/>
        </authorList>
    </citation>
    <scope>NUCLEOTIDE SEQUENCE [LARGE SCALE GENOMIC DNA]</scope>
    <source>
        <strain evidence="3 4">ACAM 167</strain>
    </source>
</reference>
<gene>
    <name evidence="3" type="ORF">ES692_16450</name>
</gene>
<keyword evidence="4" id="KW-1185">Reference proteome</keyword>
<name>A0A5C7B6R1_9FLAO</name>
<organism evidence="3 4">
    <name type="scientific">Psychroserpens burtonensis</name>
    <dbReference type="NCBI Taxonomy" id="49278"/>
    <lineage>
        <taxon>Bacteria</taxon>
        <taxon>Pseudomonadati</taxon>
        <taxon>Bacteroidota</taxon>
        <taxon>Flavobacteriia</taxon>
        <taxon>Flavobacteriales</taxon>
        <taxon>Flavobacteriaceae</taxon>
        <taxon>Psychroserpens</taxon>
    </lineage>
</organism>
<sequence length="60" mass="6997">MNIGFFLIGGIIFAIYIGLTFYNIFYSNKKQREENYPNLKKNFDPLSPLDSDENKNKSSK</sequence>
<comment type="caution">
    <text evidence="3">The sequence shown here is derived from an EMBL/GenBank/DDBJ whole genome shotgun (WGS) entry which is preliminary data.</text>
</comment>
<evidence type="ECO:0000256" key="1">
    <source>
        <dbReference type="SAM" id="MobiDB-lite"/>
    </source>
</evidence>
<feature type="region of interest" description="Disordered" evidence="1">
    <location>
        <begin position="37"/>
        <end position="60"/>
    </location>
</feature>
<evidence type="ECO:0000313" key="4">
    <source>
        <dbReference type="Proteomes" id="UP000321938"/>
    </source>
</evidence>
<dbReference type="EMBL" id="VOSB01000031">
    <property type="protein sequence ID" value="TXE15504.1"/>
    <property type="molecule type" value="Genomic_DNA"/>
</dbReference>
<evidence type="ECO:0008006" key="5">
    <source>
        <dbReference type="Google" id="ProtNLM"/>
    </source>
</evidence>